<dbReference type="EMBL" id="CP066776">
    <property type="protein sequence ID" value="QQL43686.1"/>
    <property type="molecule type" value="Genomic_DNA"/>
</dbReference>
<evidence type="ECO:0000256" key="2">
    <source>
        <dbReference type="ARBA" id="ARBA00022676"/>
    </source>
</evidence>
<keyword evidence="6" id="KW-1185">Reference proteome</keyword>
<accession>A0A6B3L023</accession>
<keyword evidence="2" id="KW-0328">Glycosyltransferase</keyword>
<dbReference type="KEGG" id="soa:G3M56_007175"/>
<dbReference type="PANTHER" id="PTHR43685">
    <property type="entry name" value="GLYCOSYLTRANSFERASE"/>
    <property type="match status" value="1"/>
</dbReference>
<dbReference type="AlphaFoldDB" id="A0A6B3L023"/>
<protein>
    <submittedName>
        <fullName evidence="5">Glycosyltransferase</fullName>
    </submittedName>
</protein>
<comment type="similarity">
    <text evidence="1">Belongs to the glycosyltransferase 2 family.</text>
</comment>
<evidence type="ECO:0000259" key="4">
    <source>
        <dbReference type="Pfam" id="PF00535"/>
    </source>
</evidence>
<dbReference type="InterPro" id="IPR029044">
    <property type="entry name" value="Nucleotide-diphossugar_trans"/>
</dbReference>
<dbReference type="Pfam" id="PF00535">
    <property type="entry name" value="Glycos_transf_2"/>
    <property type="match status" value="1"/>
</dbReference>
<dbReference type="InterPro" id="IPR050834">
    <property type="entry name" value="Glycosyltransf_2"/>
</dbReference>
<gene>
    <name evidence="5" type="ORF">G3M56_007175</name>
</gene>
<sequence length="340" mass="37332">MHAPPAISVVMPAFNAQATIERAIASITAQSFSDWELIIVNDGSSDDTLAIARQCAAADSRIRVLNEPHRGVVGASNAGFAASRAPVIARMDADDQSTPNRLADQYTWLADHPHHHAVSGQVEFAGCRESAAGYGAHVDWTNQLVTPEQIAHNRFVDLPFPHPSLMYRRTLVEQFGGYRDGEFPEDYELMLRWFDNGMLVGKVPHPVLLWNDPPTRLSRNDPRYAMPEFHRCKAPFLANAIVRSAAGGRPLWIWGAGRPARKNARLLEAAYQVAAGFIDIDPRKIGRSLAGRPIISADTLPPIEESVIVSYVGNRGAGQIIRDQLLATGRTEGTDFWIAA</sequence>
<evidence type="ECO:0000256" key="3">
    <source>
        <dbReference type="ARBA" id="ARBA00022679"/>
    </source>
</evidence>
<dbReference type="PANTHER" id="PTHR43685:SF5">
    <property type="entry name" value="GLYCOSYLTRANSFERASE EPSE-RELATED"/>
    <property type="match status" value="1"/>
</dbReference>
<name>A0A6B3L023_9BACT</name>
<evidence type="ECO:0000313" key="6">
    <source>
        <dbReference type="Proteomes" id="UP000475117"/>
    </source>
</evidence>
<dbReference type="SUPFAM" id="SSF53448">
    <property type="entry name" value="Nucleotide-diphospho-sugar transferases"/>
    <property type="match status" value="1"/>
</dbReference>
<evidence type="ECO:0000313" key="5">
    <source>
        <dbReference type="EMBL" id="QQL43686.1"/>
    </source>
</evidence>
<keyword evidence="3 5" id="KW-0808">Transferase</keyword>
<proteinExistence type="inferred from homology"/>
<dbReference type="InterPro" id="IPR001173">
    <property type="entry name" value="Glyco_trans_2-like"/>
</dbReference>
<feature type="domain" description="Glycosyltransferase 2-like" evidence="4">
    <location>
        <begin position="8"/>
        <end position="172"/>
    </location>
</feature>
<dbReference type="GO" id="GO:0016757">
    <property type="term" value="F:glycosyltransferase activity"/>
    <property type="evidence" value="ECO:0007669"/>
    <property type="project" value="UniProtKB-KW"/>
</dbReference>
<dbReference type="CDD" id="cd00761">
    <property type="entry name" value="Glyco_tranf_GTA_type"/>
    <property type="match status" value="1"/>
</dbReference>
<dbReference type="RefSeq" id="WP_164361546.1">
    <property type="nucleotide sequence ID" value="NZ_CP066776.1"/>
</dbReference>
<reference evidence="5 6" key="1">
    <citation type="submission" date="2020-12" db="EMBL/GenBank/DDBJ databases">
        <title>Sulforoseuscoccus oceanibium gen. nov., sp. nov., a representative of the phylum Verrucomicrobia with special cytoplasmic membrane, and proposal of Sulforoseuscoccusaceae fam. nov.</title>
        <authorList>
            <person name="Xi F."/>
        </authorList>
    </citation>
    <scope>NUCLEOTIDE SEQUENCE [LARGE SCALE GENOMIC DNA]</scope>
    <source>
        <strain evidence="5 6">T37</strain>
    </source>
</reference>
<dbReference type="Proteomes" id="UP000475117">
    <property type="component" value="Chromosome"/>
</dbReference>
<dbReference type="Gene3D" id="3.90.550.10">
    <property type="entry name" value="Spore Coat Polysaccharide Biosynthesis Protein SpsA, Chain A"/>
    <property type="match status" value="1"/>
</dbReference>
<organism evidence="5 6">
    <name type="scientific">Sulfuriroseicoccus oceanibius</name>
    <dbReference type="NCBI Taxonomy" id="2707525"/>
    <lineage>
        <taxon>Bacteria</taxon>
        <taxon>Pseudomonadati</taxon>
        <taxon>Verrucomicrobiota</taxon>
        <taxon>Verrucomicrobiia</taxon>
        <taxon>Verrucomicrobiales</taxon>
        <taxon>Verrucomicrobiaceae</taxon>
        <taxon>Sulfuriroseicoccus</taxon>
    </lineage>
</organism>
<evidence type="ECO:0000256" key="1">
    <source>
        <dbReference type="ARBA" id="ARBA00006739"/>
    </source>
</evidence>